<dbReference type="Gene3D" id="1.10.357.10">
    <property type="entry name" value="Tetracycline Repressor, domain 2"/>
    <property type="match status" value="1"/>
</dbReference>
<dbReference type="InterPro" id="IPR009057">
    <property type="entry name" value="Homeodomain-like_sf"/>
</dbReference>
<dbReference type="Pfam" id="PF17933">
    <property type="entry name" value="TetR_C_25"/>
    <property type="match status" value="1"/>
</dbReference>
<reference evidence="4 5" key="1">
    <citation type="submission" date="2021-03" db="EMBL/GenBank/DDBJ databases">
        <title>Sequencing the genomes of 1000 actinobacteria strains.</title>
        <authorList>
            <person name="Klenk H.-P."/>
        </authorList>
    </citation>
    <scope>NUCLEOTIDE SEQUENCE [LARGE SCALE GENOMIC DNA]</scope>
    <source>
        <strain evidence="4 5">DSM 15797</strain>
    </source>
</reference>
<protein>
    <submittedName>
        <fullName evidence="4">AcrR family transcriptional regulator</fullName>
    </submittedName>
</protein>
<organism evidence="4 5">
    <name type="scientific">Paeniglutamicibacter kerguelensis</name>
    <dbReference type="NCBI Taxonomy" id="254788"/>
    <lineage>
        <taxon>Bacteria</taxon>
        <taxon>Bacillati</taxon>
        <taxon>Actinomycetota</taxon>
        <taxon>Actinomycetes</taxon>
        <taxon>Micrococcales</taxon>
        <taxon>Micrococcaceae</taxon>
        <taxon>Paeniglutamicibacter</taxon>
    </lineage>
</organism>
<dbReference type="InterPro" id="IPR001647">
    <property type="entry name" value="HTH_TetR"/>
</dbReference>
<keyword evidence="5" id="KW-1185">Reference proteome</keyword>
<dbReference type="PROSITE" id="PS50977">
    <property type="entry name" value="HTH_TETR_2"/>
    <property type="match status" value="1"/>
</dbReference>
<comment type="caution">
    <text evidence="4">The sequence shown here is derived from an EMBL/GenBank/DDBJ whole genome shotgun (WGS) entry which is preliminary data.</text>
</comment>
<keyword evidence="1 2" id="KW-0238">DNA-binding</keyword>
<evidence type="ECO:0000313" key="5">
    <source>
        <dbReference type="Proteomes" id="UP001296993"/>
    </source>
</evidence>
<sequence>MSGMIRLLTQMALMVGNGPDSAPSMDEKPQEDIKASILKSGIAHFATEGFSKPSLDEIAHAAGVNASDVVELFENRDGLRQACDESVLQTLVRWAHEKATLEGMNEVMHSYMVDPGSYQMQMSYLGRVVRENGSVAARFVDVLVDESEAIIKASIIDGIMRPSDDPRALAVLVATTALGMIIMAPHIERILGLPASQQQMLRRLAMPALELYTYGLYTNDSYLKLVREAISTLNVPPQDSQIPDA</sequence>
<accession>A0ABS4XCZ4</accession>
<dbReference type="InterPro" id="IPR041484">
    <property type="entry name" value="TetR_C_25"/>
</dbReference>
<evidence type="ECO:0000256" key="2">
    <source>
        <dbReference type="PROSITE-ProRule" id="PRU00335"/>
    </source>
</evidence>
<dbReference type="EMBL" id="JAGIOF010000001">
    <property type="protein sequence ID" value="MBP2386268.1"/>
    <property type="molecule type" value="Genomic_DNA"/>
</dbReference>
<dbReference type="Proteomes" id="UP001296993">
    <property type="component" value="Unassembled WGS sequence"/>
</dbReference>
<proteinExistence type="predicted"/>
<evidence type="ECO:0000259" key="3">
    <source>
        <dbReference type="PROSITE" id="PS50977"/>
    </source>
</evidence>
<feature type="domain" description="HTH tetR-type" evidence="3">
    <location>
        <begin position="31"/>
        <end position="91"/>
    </location>
</feature>
<evidence type="ECO:0000256" key="1">
    <source>
        <dbReference type="ARBA" id="ARBA00023125"/>
    </source>
</evidence>
<gene>
    <name evidence="4" type="ORF">JOF47_001779</name>
</gene>
<evidence type="ECO:0000313" key="4">
    <source>
        <dbReference type="EMBL" id="MBP2386268.1"/>
    </source>
</evidence>
<feature type="DNA-binding region" description="H-T-H motif" evidence="2">
    <location>
        <begin position="54"/>
        <end position="73"/>
    </location>
</feature>
<dbReference type="SUPFAM" id="SSF46689">
    <property type="entry name" value="Homeodomain-like"/>
    <property type="match status" value="1"/>
</dbReference>
<name>A0ABS4XCZ4_9MICC</name>